<dbReference type="OrthoDB" id="4188844at2759"/>
<evidence type="ECO:0000313" key="3">
    <source>
        <dbReference type="Proteomes" id="UP000887229"/>
    </source>
</evidence>
<dbReference type="EMBL" id="MU251251">
    <property type="protein sequence ID" value="KAG9255398.1"/>
    <property type="molecule type" value="Genomic_DNA"/>
</dbReference>
<dbReference type="RefSeq" id="XP_046119322.1">
    <property type="nucleotide sequence ID" value="XM_046260404.1"/>
</dbReference>
<feature type="compositionally biased region" description="Polar residues" evidence="1">
    <location>
        <begin position="8"/>
        <end position="18"/>
    </location>
</feature>
<accession>A0A9P7ZNJ1</accession>
<reference evidence="2" key="1">
    <citation type="journal article" date="2021" name="IMA Fungus">
        <title>Genomic characterization of three marine fungi, including Emericellopsis atlantica sp. nov. with signatures of a generalist lifestyle and marine biomass degradation.</title>
        <authorList>
            <person name="Hagestad O.C."/>
            <person name="Hou L."/>
            <person name="Andersen J.H."/>
            <person name="Hansen E.H."/>
            <person name="Altermark B."/>
            <person name="Li C."/>
            <person name="Kuhnert E."/>
            <person name="Cox R.J."/>
            <person name="Crous P.W."/>
            <person name="Spatafora J.W."/>
            <person name="Lail K."/>
            <person name="Amirebrahimi M."/>
            <person name="Lipzen A."/>
            <person name="Pangilinan J."/>
            <person name="Andreopoulos W."/>
            <person name="Hayes R.D."/>
            <person name="Ng V."/>
            <person name="Grigoriev I.V."/>
            <person name="Jackson S.A."/>
            <person name="Sutton T.D.S."/>
            <person name="Dobson A.D.W."/>
            <person name="Rama T."/>
        </authorList>
    </citation>
    <scope>NUCLEOTIDE SEQUENCE</scope>
    <source>
        <strain evidence="2">TS7</strain>
    </source>
</reference>
<organism evidence="2 3">
    <name type="scientific">Emericellopsis atlantica</name>
    <dbReference type="NCBI Taxonomy" id="2614577"/>
    <lineage>
        <taxon>Eukaryota</taxon>
        <taxon>Fungi</taxon>
        <taxon>Dikarya</taxon>
        <taxon>Ascomycota</taxon>
        <taxon>Pezizomycotina</taxon>
        <taxon>Sordariomycetes</taxon>
        <taxon>Hypocreomycetidae</taxon>
        <taxon>Hypocreales</taxon>
        <taxon>Bionectriaceae</taxon>
        <taxon>Emericellopsis</taxon>
    </lineage>
</organism>
<sequence length="162" mass="18144">MAERVRQRSNLNPNQPRQVSRPRDTTGASLPAARRTVFQSTQPPRAGRRPAQTIPTESADNDNDSEDNSVIAVRDRHGEIEIKEPQPVEVDEDMGEADARLDSEHEKQRLADAVRHHQQANSNVLDQSDELLDAVKASLRASTAMLAEDDWRYETEPQTLGV</sequence>
<evidence type="ECO:0000256" key="1">
    <source>
        <dbReference type="SAM" id="MobiDB-lite"/>
    </source>
</evidence>
<feature type="compositionally biased region" description="Basic and acidic residues" evidence="1">
    <location>
        <begin position="73"/>
        <end position="86"/>
    </location>
</feature>
<dbReference type="GeneID" id="70291307"/>
<comment type="caution">
    <text evidence="2">The sequence shown here is derived from an EMBL/GenBank/DDBJ whole genome shotgun (WGS) entry which is preliminary data.</text>
</comment>
<name>A0A9P7ZNJ1_9HYPO</name>
<keyword evidence="3" id="KW-1185">Reference proteome</keyword>
<protein>
    <submittedName>
        <fullName evidence="2">Uncharacterized protein</fullName>
    </submittedName>
</protein>
<proteinExistence type="predicted"/>
<dbReference type="AlphaFoldDB" id="A0A9P7ZNJ1"/>
<evidence type="ECO:0000313" key="2">
    <source>
        <dbReference type="EMBL" id="KAG9255398.1"/>
    </source>
</evidence>
<gene>
    <name evidence="2" type="ORF">F5Z01DRAFT_51910</name>
</gene>
<dbReference type="Proteomes" id="UP000887229">
    <property type="component" value="Unassembled WGS sequence"/>
</dbReference>
<feature type="region of interest" description="Disordered" evidence="1">
    <location>
        <begin position="1"/>
        <end position="94"/>
    </location>
</feature>